<evidence type="ECO:0000259" key="2">
    <source>
        <dbReference type="Pfam" id="PF04028"/>
    </source>
</evidence>
<dbReference type="AlphaFoldDB" id="A0AAC9JPJ6"/>
<keyword evidence="4" id="KW-1185">Reference proteome</keyword>
<gene>
    <name evidence="3" type="ORF">BOQ54_08585</name>
</gene>
<dbReference type="RefSeq" id="WP_071923712.1">
    <property type="nucleotide sequence ID" value="NZ_CP018095.1"/>
</dbReference>
<evidence type="ECO:0000256" key="1">
    <source>
        <dbReference type="SAM" id="MobiDB-lite"/>
    </source>
</evidence>
<reference evidence="3 4" key="1">
    <citation type="submission" date="2016-11" db="EMBL/GenBank/DDBJ databases">
        <title>Complete genome sequence of the aerobically denitrifying bacterium Chelatococcus daeguensis TAD1.</title>
        <authorList>
            <person name="Yang Y."/>
            <person name="Huang S."/>
            <person name="Lin E."/>
        </authorList>
    </citation>
    <scope>NUCLEOTIDE SEQUENCE [LARGE SCALE GENOMIC DNA]</scope>
    <source>
        <strain evidence="3 4">TAD1</strain>
    </source>
</reference>
<name>A0AAC9JPJ6_9HYPH</name>
<dbReference type="Pfam" id="PF04028">
    <property type="entry name" value="DUF374"/>
    <property type="match status" value="1"/>
</dbReference>
<feature type="domain" description="DUF374" evidence="2">
    <location>
        <begin position="82"/>
        <end position="154"/>
    </location>
</feature>
<accession>A0AAC9JPJ6</accession>
<dbReference type="KEGG" id="cdq:BOQ54_08585"/>
<dbReference type="Proteomes" id="UP000182703">
    <property type="component" value="Chromosome"/>
</dbReference>
<protein>
    <recommendedName>
        <fullName evidence="2">DUF374 domain-containing protein</fullName>
    </recommendedName>
</protein>
<dbReference type="EMBL" id="CP018095">
    <property type="protein sequence ID" value="APF37378.1"/>
    <property type="molecule type" value="Genomic_DNA"/>
</dbReference>
<organism evidence="3 4">
    <name type="scientific">Chelatococcus daeguensis</name>
    <dbReference type="NCBI Taxonomy" id="444444"/>
    <lineage>
        <taxon>Bacteria</taxon>
        <taxon>Pseudomonadati</taxon>
        <taxon>Pseudomonadota</taxon>
        <taxon>Alphaproteobacteria</taxon>
        <taxon>Hyphomicrobiales</taxon>
        <taxon>Chelatococcaceae</taxon>
        <taxon>Chelatococcus</taxon>
    </lineage>
</organism>
<proteinExistence type="predicted"/>
<evidence type="ECO:0000313" key="3">
    <source>
        <dbReference type="EMBL" id="APF37378.1"/>
    </source>
</evidence>
<sequence>MMSGASPHRAADGAPSACETPSEDRFNPPLAIRAGSFALAGYLRLVARTTRFGVRRGRQPDGAAIFAMWHGQQLLSFAARMDERPVAALVSTHRDGALIGAVCARLGLTVIHGSGAEDPRQARRKRGAFAFRAMLRVLADGTSVALTADVPKRARICGPGIIRLALHSGRPIYPLVAVTSRRIDLANWDRASIPLPFGRGAIVIGEPVLVPSDATAGHCEDLRGRLEAALDDAIAAAYGAIGHRDPGAGLIQGTAGEQEAATGLSRRAFHVYR</sequence>
<feature type="region of interest" description="Disordered" evidence="1">
    <location>
        <begin position="1"/>
        <end position="25"/>
    </location>
</feature>
<dbReference type="InterPro" id="IPR007172">
    <property type="entry name" value="DUF374"/>
</dbReference>
<evidence type="ECO:0000313" key="4">
    <source>
        <dbReference type="Proteomes" id="UP000182703"/>
    </source>
</evidence>